<keyword evidence="4 9" id="KW-0812">Transmembrane</keyword>
<keyword evidence="2" id="KW-1003">Cell membrane</keyword>
<evidence type="ECO:0000256" key="1">
    <source>
        <dbReference type="ARBA" id="ARBA00004651"/>
    </source>
</evidence>
<name>A0A6G4U8H7_9ACTN</name>
<protein>
    <submittedName>
        <fullName evidence="10">DUF2029 domain-containing protein</fullName>
    </submittedName>
</protein>
<reference evidence="10 11" key="1">
    <citation type="submission" date="2020-02" db="EMBL/GenBank/DDBJ databases">
        <title>Whole-genome analyses of novel actinobacteria.</title>
        <authorList>
            <person name="Sahin N."/>
        </authorList>
    </citation>
    <scope>NUCLEOTIDE SEQUENCE [LARGE SCALE GENOMIC DNA]</scope>
    <source>
        <strain evidence="10 11">A7024</strain>
    </source>
</reference>
<dbReference type="EMBL" id="JAAKZV010000204">
    <property type="protein sequence ID" value="NGN68423.1"/>
    <property type="molecule type" value="Genomic_DNA"/>
</dbReference>
<feature type="transmembrane region" description="Helical" evidence="9">
    <location>
        <begin position="83"/>
        <end position="103"/>
    </location>
</feature>
<feature type="transmembrane region" description="Helical" evidence="9">
    <location>
        <begin position="251"/>
        <end position="276"/>
    </location>
</feature>
<organism evidence="10 11">
    <name type="scientific">Streptomyces coryli</name>
    <dbReference type="NCBI Taxonomy" id="1128680"/>
    <lineage>
        <taxon>Bacteria</taxon>
        <taxon>Bacillati</taxon>
        <taxon>Actinomycetota</taxon>
        <taxon>Actinomycetes</taxon>
        <taxon>Kitasatosporales</taxon>
        <taxon>Streptomycetaceae</taxon>
        <taxon>Streptomyces</taxon>
    </lineage>
</organism>
<feature type="transmembrane region" description="Helical" evidence="9">
    <location>
        <begin position="311"/>
        <end position="328"/>
    </location>
</feature>
<gene>
    <name evidence="10" type="ORF">G5C51_31565</name>
</gene>
<evidence type="ECO:0000256" key="2">
    <source>
        <dbReference type="ARBA" id="ARBA00022475"/>
    </source>
</evidence>
<evidence type="ECO:0000256" key="3">
    <source>
        <dbReference type="ARBA" id="ARBA00022679"/>
    </source>
</evidence>
<dbReference type="RefSeq" id="WP_165242360.1">
    <property type="nucleotide sequence ID" value="NZ_JAAKZV010000204.1"/>
</dbReference>
<dbReference type="PIRSF" id="PIRSF010361">
    <property type="entry name" value="UCP010361"/>
    <property type="match status" value="1"/>
</dbReference>
<evidence type="ECO:0000256" key="6">
    <source>
        <dbReference type="ARBA" id="ARBA00023136"/>
    </source>
</evidence>
<evidence type="ECO:0000256" key="8">
    <source>
        <dbReference type="SAM" id="MobiDB-lite"/>
    </source>
</evidence>
<dbReference type="GO" id="GO:0005886">
    <property type="term" value="C:plasma membrane"/>
    <property type="evidence" value="ECO:0007669"/>
    <property type="project" value="UniProtKB-SubCell"/>
</dbReference>
<evidence type="ECO:0000256" key="9">
    <source>
        <dbReference type="SAM" id="Phobius"/>
    </source>
</evidence>
<evidence type="ECO:0000256" key="5">
    <source>
        <dbReference type="ARBA" id="ARBA00022989"/>
    </source>
</evidence>
<evidence type="ECO:0000313" key="11">
    <source>
        <dbReference type="Proteomes" id="UP000481583"/>
    </source>
</evidence>
<comment type="similarity">
    <text evidence="7">Belongs to the glycosyltransferase 87 family.</text>
</comment>
<dbReference type="Proteomes" id="UP000481583">
    <property type="component" value="Unassembled WGS sequence"/>
</dbReference>
<feature type="transmembrane region" description="Helical" evidence="9">
    <location>
        <begin position="154"/>
        <end position="175"/>
    </location>
</feature>
<keyword evidence="6 9" id="KW-0472">Membrane</keyword>
<sequence>MTTGRIAGPVAAWAMTRVVLLLLAFKVISISDLDVTSDVHVIYQGWYDVLRTGAFPVDDVSWQYPPAAALAILSPALLPFLDYAHAFFVLACVADAIAFALFLRAGTREGRSLAGVWVWIAGVALLGPTAYARYDLMVTALAVGALLTLGRHPRAGGALAAVGAMVKVWPALLLLGTPRGRDTRRSWGTAVVTAGAVAAAFAVAMPGGFTFLTAQKDRGTEVESLGALVFHIARHHGWEGRVALNYGSMEFLGPGVTTVSNIALALSIAAMLWLVLWRLRAREFTPTTLTDAGFAALLLFTTTSRVISPQYMIWLVGLAAVALTLNAAHQAVPAGLVLAATALTLVEFPLYFGDVVGSTGFGIALMAARNGLLVIATYLACRRLWRSTVSLKDRPGRRRAQPSWARRYERQDSVNSPSPTPSSS</sequence>
<dbReference type="Pfam" id="PF09594">
    <property type="entry name" value="GT87"/>
    <property type="match status" value="1"/>
</dbReference>
<dbReference type="GO" id="GO:0016758">
    <property type="term" value="F:hexosyltransferase activity"/>
    <property type="evidence" value="ECO:0007669"/>
    <property type="project" value="InterPro"/>
</dbReference>
<dbReference type="InterPro" id="IPR018584">
    <property type="entry name" value="GT87"/>
</dbReference>
<keyword evidence="3" id="KW-0808">Transferase</keyword>
<feature type="region of interest" description="Disordered" evidence="8">
    <location>
        <begin position="396"/>
        <end position="424"/>
    </location>
</feature>
<feature type="transmembrane region" description="Helical" evidence="9">
    <location>
        <begin position="115"/>
        <end position="134"/>
    </location>
</feature>
<comment type="subcellular location">
    <subcellularLocation>
        <location evidence="1">Cell membrane</location>
        <topology evidence="1">Multi-pass membrane protein</topology>
    </subcellularLocation>
</comment>
<feature type="transmembrane region" description="Helical" evidence="9">
    <location>
        <begin position="12"/>
        <end position="31"/>
    </location>
</feature>
<evidence type="ECO:0000256" key="4">
    <source>
        <dbReference type="ARBA" id="ARBA00022692"/>
    </source>
</evidence>
<proteinExistence type="inferred from homology"/>
<accession>A0A6G4U8H7</accession>
<dbReference type="InterPro" id="IPR016570">
    <property type="entry name" value="UCP010361"/>
</dbReference>
<evidence type="ECO:0000256" key="7">
    <source>
        <dbReference type="ARBA" id="ARBA00024033"/>
    </source>
</evidence>
<feature type="transmembrane region" description="Helical" evidence="9">
    <location>
        <begin position="187"/>
        <end position="209"/>
    </location>
</feature>
<keyword evidence="11" id="KW-1185">Reference proteome</keyword>
<keyword evidence="5 9" id="KW-1133">Transmembrane helix</keyword>
<feature type="transmembrane region" description="Helical" evidence="9">
    <location>
        <begin position="359"/>
        <end position="381"/>
    </location>
</feature>
<dbReference type="AlphaFoldDB" id="A0A6G4U8H7"/>
<comment type="caution">
    <text evidence="10">The sequence shown here is derived from an EMBL/GenBank/DDBJ whole genome shotgun (WGS) entry which is preliminary data.</text>
</comment>
<evidence type="ECO:0000313" key="10">
    <source>
        <dbReference type="EMBL" id="NGN68423.1"/>
    </source>
</evidence>